<dbReference type="PANTHER" id="PTHR48090:SF3">
    <property type="entry name" value="UNDECAPRENYL-PHOSPHATE 4-DEOXY-4-FORMAMIDO-L-ARABINOSE TRANSFERASE"/>
    <property type="match status" value="1"/>
</dbReference>
<keyword evidence="5" id="KW-0448">Lipopolysaccharide biosynthesis</keyword>
<evidence type="ECO:0000256" key="6">
    <source>
        <dbReference type="ARBA" id="ARBA00022989"/>
    </source>
</evidence>
<dbReference type="Gene3D" id="3.90.550.10">
    <property type="entry name" value="Spore Coat Polysaccharide Biosynthesis Protein SpsA, Chain A"/>
    <property type="match status" value="1"/>
</dbReference>
<dbReference type="CDD" id="cd04179">
    <property type="entry name" value="DPM_DPG-synthase_like"/>
    <property type="match status" value="1"/>
</dbReference>
<evidence type="ECO:0000256" key="2">
    <source>
        <dbReference type="ARBA" id="ARBA00022676"/>
    </source>
</evidence>
<evidence type="ECO:0000256" key="5">
    <source>
        <dbReference type="ARBA" id="ARBA00022985"/>
    </source>
</evidence>
<evidence type="ECO:0000256" key="1">
    <source>
        <dbReference type="ARBA" id="ARBA00022475"/>
    </source>
</evidence>
<keyword evidence="6" id="KW-1133">Transmembrane helix</keyword>
<dbReference type="GO" id="GO:0099621">
    <property type="term" value="F:undecaprenyl-phosphate 4-deoxy-4-formamido-L-arabinose transferase activity"/>
    <property type="evidence" value="ECO:0007669"/>
    <property type="project" value="TreeGrafter"/>
</dbReference>
<dbReference type="SUPFAM" id="SSF53448">
    <property type="entry name" value="Nucleotide-diphospho-sugar transferases"/>
    <property type="match status" value="1"/>
</dbReference>
<dbReference type="AlphaFoldDB" id="A0A1J5IMC2"/>
<accession>A0A1J5IMC2</accession>
<dbReference type="InterPro" id="IPR001173">
    <property type="entry name" value="Glyco_trans_2-like"/>
</dbReference>
<evidence type="ECO:0000259" key="8">
    <source>
        <dbReference type="Pfam" id="PF00535"/>
    </source>
</evidence>
<dbReference type="EMBL" id="MNZT01000031">
    <property type="protein sequence ID" value="OIP98329.1"/>
    <property type="molecule type" value="Genomic_DNA"/>
</dbReference>
<evidence type="ECO:0000256" key="7">
    <source>
        <dbReference type="ARBA" id="ARBA00023136"/>
    </source>
</evidence>
<comment type="caution">
    <text evidence="9">The sequence shown here is derived from an EMBL/GenBank/DDBJ whole genome shotgun (WGS) entry which is preliminary data.</text>
</comment>
<dbReference type="GO" id="GO:0009103">
    <property type="term" value="P:lipopolysaccharide biosynthetic process"/>
    <property type="evidence" value="ECO:0007669"/>
    <property type="project" value="UniProtKB-KW"/>
</dbReference>
<dbReference type="InterPro" id="IPR050256">
    <property type="entry name" value="Glycosyltransferase_2"/>
</dbReference>
<dbReference type="InterPro" id="IPR029044">
    <property type="entry name" value="Nucleotide-diphossugar_trans"/>
</dbReference>
<name>A0A1J5IMC2_9BACT</name>
<dbReference type="STRING" id="1817892.AUK40_01745"/>
<dbReference type="Pfam" id="PF00535">
    <property type="entry name" value="Glycos_transf_2"/>
    <property type="match status" value="1"/>
</dbReference>
<protein>
    <recommendedName>
        <fullName evidence="8">Glycosyltransferase 2-like domain-containing protein</fullName>
    </recommendedName>
</protein>
<proteinExistence type="predicted"/>
<dbReference type="PANTHER" id="PTHR48090">
    <property type="entry name" value="UNDECAPRENYL-PHOSPHATE 4-DEOXY-4-FORMAMIDO-L-ARABINOSE TRANSFERASE-RELATED"/>
    <property type="match status" value="1"/>
</dbReference>
<evidence type="ECO:0000313" key="9">
    <source>
        <dbReference type="EMBL" id="OIP98329.1"/>
    </source>
</evidence>
<feature type="domain" description="Glycosyltransferase 2-like" evidence="8">
    <location>
        <begin position="4"/>
        <end position="134"/>
    </location>
</feature>
<keyword evidence="3" id="KW-0808">Transferase</keyword>
<evidence type="ECO:0000256" key="4">
    <source>
        <dbReference type="ARBA" id="ARBA00022692"/>
    </source>
</evidence>
<keyword evidence="7" id="KW-0472">Membrane</keyword>
<dbReference type="GO" id="GO:0005886">
    <property type="term" value="C:plasma membrane"/>
    <property type="evidence" value="ECO:0007669"/>
    <property type="project" value="TreeGrafter"/>
</dbReference>
<reference evidence="9 10" key="1">
    <citation type="journal article" date="2016" name="Environ. Microbiol.">
        <title>Genomic resolution of a cold subsurface aquifer community provides metabolic insights for novel microbes adapted to high CO concentrations.</title>
        <authorList>
            <person name="Probst A.J."/>
            <person name="Castelle C.J."/>
            <person name="Singh A."/>
            <person name="Brown C.T."/>
            <person name="Anantharaman K."/>
            <person name="Sharon I."/>
            <person name="Hug L.A."/>
            <person name="Burstein D."/>
            <person name="Emerson J.B."/>
            <person name="Thomas B.C."/>
            <person name="Banfield J.F."/>
        </authorList>
    </citation>
    <scope>NUCLEOTIDE SEQUENCE [LARGE SCALE GENOMIC DNA]</scope>
    <source>
        <strain evidence="9">CG2_30_54_11</strain>
    </source>
</reference>
<evidence type="ECO:0000313" key="10">
    <source>
        <dbReference type="Proteomes" id="UP000183245"/>
    </source>
</evidence>
<evidence type="ECO:0000256" key="3">
    <source>
        <dbReference type="ARBA" id="ARBA00022679"/>
    </source>
</evidence>
<gene>
    <name evidence="9" type="ORF">AUK40_01745</name>
</gene>
<keyword evidence="1" id="KW-1003">Cell membrane</keyword>
<sequence>MTVTVVMPVFNEKDVIEEQVRAYFRTVIVGIPGSDMIVVDDASTDGTADILGRLADELPLLSVIRHTSNLGHGRSIRDGYEAAAGDWVFQVDSDGQFVPEDFEELYRHREGAQCVIGVRQVRQDCWYRLALSSVIRSFIRVRFGIWIEDCN</sequence>
<organism evidence="9 10">
    <name type="scientific">Candidatus Wirthbacteria bacterium CG2_30_54_11</name>
    <dbReference type="NCBI Taxonomy" id="1817892"/>
    <lineage>
        <taxon>Bacteria</taxon>
        <taxon>Candidatus Wirthbacteria</taxon>
    </lineage>
</organism>
<dbReference type="Proteomes" id="UP000183245">
    <property type="component" value="Unassembled WGS sequence"/>
</dbReference>
<keyword evidence="2" id="KW-0328">Glycosyltransferase</keyword>
<keyword evidence="4" id="KW-0812">Transmembrane</keyword>